<dbReference type="OrthoDB" id="885406at2"/>
<dbReference type="AlphaFoldDB" id="A0A4Q5LDC2"/>
<dbReference type="Proteomes" id="UP000294155">
    <property type="component" value="Unassembled WGS sequence"/>
</dbReference>
<comment type="caution">
    <text evidence="1">The sequence shown here is derived from an EMBL/GenBank/DDBJ whole genome shotgun (WGS) entry which is preliminary data.</text>
</comment>
<evidence type="ECO:0008006" key="3">
    <source>
        <dbReference type="Google" id="ProtNLM"/>
    </source>
</evidence>
<reference evidence="1 2" key="1">
    <citation type="submission" date="2019-02" db="EMBL/GenBank/DDBJ databases">
        <title>Bacterial novel species isolated from soil.</title>
        <authorList>
            <person name="Jung H.-Y."/>
        </authorList>
    </citation>
    <scope>NUCLEOTIDE SEQUENCE [LARGE SCALE GENOMIC DNA]</scope>
    <source>
        <strain evidence="1 2">1-3-3-3</strain>
    </source>
</reference>
<proteinExistence type="predicted"/>
<organism evidence="1 2">
    <name type="scientific">Hymenobacter persicinus</name>
    <dbReference type="NCBI Taxonomy" id="2025506"/>
    <lineage>
        <taxon>Bacteria</taxon>
        <taxon>Pseudomonadati</taxon>
        <taxon>Bacteroidota</taxon>
        <taxon>Cytophagia</taxon>
        <taxon>Cytophagales</taxon>
        <taxon>Hymenobacteraceae</taxon>
        <taxon>Hymenobacter</taxon>
    </lineage>
</organism>
<dbReference type="Gene3D" id="1.10.1660.10">
    <property type="match status" value="1"/>
</dbReference>
<protein>
    <recommendedName>
        <fullName evidence="3">MerR family transcriptional regulator</fullName>
    </recommendedName>
</protein>
<evidence type="ECO:0000313" key="2">
    <source>
        <dbReference type="Proteomes" id="UP000294155"/>
    </source>
</evidence>
<dbReference type="EMBL" id="SEWE01000011">
    <property type="protein sequence ID" value="RYU81046.1"/>
    <property type="molecule type" value="Genomic_DNA"/>
</dbReference>
<sequence>MATHLITITVRDYATRYGLSETDVHEFVDLGLLSPAELPETIQAEPDHLVRLARLHHELGISKEAIDIVLAMRQRLLEMQEALARQTARTAQLERYLRGSGPVLDPES</sequence>
<name>A0A4Q5LDC2_9BACT</name>
<dbReference type="Pfam" id="PF13591">
    <property type="entry name" value="MerR_2"/>
    <property type="match status" value="1"/>
</dbReference>
<evidence type="ECO:0000313" key="1">
    <source>
        <dbReference type="EMBL" id="RYU81046.1"/>
    </source>
</evidence>
<gene>
    <name evidence="1" type="ORF">EWM57_07335</name>
</gene>
<keyword evidence="2" id="KW-1185">Reference proteome</keyword>
<accession>A0A4Q5LDC2</accession>
<dbReference type="RefSeq" id="WP_129920490.1">
    <property type="nucleotide sequence ID" value="NZ_SEWE01000011.1"/>
</dbReference>